<gene>
    <name evidence="2" type="ORF">M0813_06667</name>
</gene>
<dbReference type="Proteomes" id="UP001150062">
    <property type="component" value="Unassembled WGS sequence"/>
</dbReference>
<accession>A0ABQ8XEY3</accession>
<reference evidence="2" key="1">
    <citation type="submission" date="2022-08" db="EMBL/GenBank/DDBJ databases">
        <title>Novel sulfate-reducing endosymbionts in the free-living metamonad Anaeramoeba.</title>
        <authorList>
            <person name="Jerlstrom-Hultqvist J."/>
            <person name="Cepicka I."/>
            <person name="Gallot-Lavallee L."/>
            <person name="Salas-Leiva D."/>
            <person name="Curtis B.A."/>
            <person name="Zahonova K."/>
            <person name="Pipaliya S."/>
            <person name="Dacks J."/>
            <person name="Roger A.J."/>
        </authorList>
    </citation>
    <scope>NUCLEOTIDE SEQUENCE</scope>
    <source>
        <strain evidence="2">Schooner1</strain>
    </source>
</reference>
<proteinExistence type="predicted"/>
<sequence length="121" mass="14860">MNRGKHFPNNNYDRSPNYRSGSLTNDVRNTGSQKERPVFDEKEAERMYKKEYYDENDRNFPQRTIQQNNSYEEYNTNNHIHHSRMNQENENQRISLFTPREERVNYETTIRFTSPQKNRNY</sequence>
<comment type="caution">
    <text evidence="2">The sequence shown here is derived from an EMBL/GenBank/DDBJ whole genome shotgun (WGS) entry which is preliminary data.</text>
</comment>
<evidence type="ECO:0000313" key="2">
    <source>
        <dbReference type="EMBL" id="KAJ6230675.1"/>
    </source>
</evidence>
<name>A0ABQ8XEY3_9EUKA</name>
<feature type="compositionally biased region" description="Basic and acidic residues" evidence="1">
    <location>
        <begin position="33"/>
        <end position="60"/>
    </location>
</feature>
<dbReference type="EMBL" id="JAOAOG010000310">
    <property type="protein sequence ID" value="KAJ6230675.1"/>
    <property type="molecule type" value="Genomic_DNA"/>
</dbReference>
<feature type="compositionally biased region" description="Polar residues" evidence="1">
    <location>
        <begin position="61"/>
        <end position="78"/>
    </location>
</feature>
<keyword evidence="3" id="KW-1185">Reference proteome</keyword>
<organism evidence="2 3">
    <name type="scientific">Anaeramoeba flamelloides</name>
    <dbReference type="NCBI Taxonomy" id="1746091"/>
    <lineage>
        <taxon>Eukaryota</taxon>
        <taxon>Metamonada</taxon>
        <taxon>Anaeramoebidae</taxon>
        <taxon>Anaeramoeba</taxon>
    </lineage>
</organism>
<feature type="region of interest" description="Disordered" evidence="1">
    <location>
        <begin position="1"/>
        <end position="93"/>
    </location>
</feature>
<evidence type="ECO:0000256" key="1">
    <source>
        <dbReference type="SAM" id="MobiDB-lite"/>
    </source>
</evidence>
<feature type="compositionally biased region" description="Polar residues" evidence="1">
    <location>
        <begin position="8"/>
        <end position="32"/>
    </location>
</feature>
<protein>
    <submittedName>
        <fullName evidence="2">Uncharacterized protein</fullName>
    </submittedName>
</protein>
<evidence type="ECO:0000313" key="3">
    <source>
        <dbReference type="Proteomes" id="UP001150062"/>
    </source>
</evidence>